<dbReference type="AlphaFoldDB" id="A0A0E9W5G3"/>
<protein>
    <submittedName>
        <fullName evidence="1">Uncharacterized protein</fullName>
    </submittedName>
</protein>
<reference evidence="1" key="1">
    <citation type="submission" date="2014-11" db="EMBL/GenBank/DDBJ databases">
        <authorList>
            <person name="Amaro Gonzalez C."/>
        </authorList>
    </citation>
    <scope>NUCLEOTIDE SEQUENCE</scope>
</reference>
<name>A0A0E9W5G3_ANGAN</name>
<sequence>MWFLQYHFFQCIISSNAKTSVKC</sequence>
<accession>A0A0E9W5G3</accession>
<dbReference type="EMBL" id="GBXM01022968">
    <property type="protein sequence ID" value="JAH85609.1"/>
    <property type="molecule type" value="Transcribed_RNA"/>
</dbReference>
<proteinExistence type="predicted"/>
<organism evidence="1">
    <name type="scientific">Anguilla anguilla</name>
    <name type="common">European freshwater eel</name>
    <name type="synonym">Muraena anguilla</name>
    <dbReference type="NCBI Taxonomy" id="7936"/>
    <lineage>
        <taxon>Eukaryota</taxon>
        <taxon>Metazoa</taxon>
        <taxon>Chordata</taxon>
        <taxon>Craniata</taxon>
        <taxon>Vertebrata</taxon>
        <taxon>Euteleostomi</taxon>
        <taxon>Actinopterygii</taxon>
        <taxon>Neopterygii</taxon>
        <taxon>Teleostei</taxon>
        <taxon>Anguilliformes</taxon>
        <taxon>Anguillidae</taxon>
        <taxon>Anguilla</taxon>
    </lineage>
</organism>
<evidence type="ECO:0000313" key="1">
    <source>
        <dbReference type="EMBL" id="JAH85609.1"/>
    </source>
</evidence>
<reference evidence="1" key="2">
    <citation type="journal article" date="2015" name="Fish Shellfish Immunol.">
        <title>Early steps in the European eel (Anguilla anguilla)-Vibrio vulnificus interaction in the gills: Role of the RtxA13 toxin.</title>
        <authorList>
            <person name="Callol A."/>
            <person name="Pajuelo D."/>
            <person name="Ebbesson L."/>
            <person name="Teles M."/>
            <person name="MacKenzie S."/>
            <person name="Amaro C."/>
        </authorList>
    </citation>
    <scope>NUCLEOTIDE SEQUENCE</scope>
</reference>